<dbReference type="HAMAP" id="MF_00667">
    <property type="entry name" value="SspH"/>
    <property type="match status" value="1"/>
</dbReference>
<comment type="caution">
    <text evidence="5">The sequence shown here is derived from an EMBL/GenBank/DDBJ whole genome shotgun (WGS) entry which is preliminary data.</text>
</comment>
<dbReference type="GeneID" id="87580818"/>
<evidence type="ECO:0000256" key="4">
    <source>
        <dbReference type="HAMAP-Rule" id="MF_00667"/>
    </source>
</evidence>
<evidence type="ECO:0000313" key="5">
    <source>
        <dbReference type="EMBL" id="EHL78253.1"/>
    </source>
</evidence>
<proteinExistence type="evidence at transcript level"/>
<comment type="similarity">
    <text evidence="2 4">Belongs to the SspH family.</text>
</comment>
<dbReference type="RefSeq" id="WP_003353924.1">
    <property type="nucleotide sequence ID" value="NZ_JH414751.1"/>
</dbReference>
<evidence type="ECO:0000256" key="3">
    <source>
        <dbReference type="ARBA" id="ARBA00022969"/>
    </source>
</evidence>
<protein>
    <recommendedName>
        <fullName evidence="4">Small, acid-soluble spore protein H</fullName>
        <shortName evidence="4">SASP H</shortName>
    </recommendedName>
</protein>
<evidence type="ECO:0000256" key="2">
    <source>
        <dbReference type="ARBA" id="ARBA00006573"/>
    </source>
</evidence>
<reference evidence="5 6" key="1">
    <citation type="submission" date="2011-09" db="EMBL/GenBank/DDBJ databases">
        <title>The Genome Sequence of Bacillus smithii 7_3_47FAA.</title>
        <authorList>
            <consortium name="The Broad Institute Genome Sequencing Platform"/>
            <person name="Earl A."/>
            <person name="Ward D."/>
            <person name="Feldgarden M."/>
            <person name="Gevers D."/>
            <person name="Daigneault M."/>
            <person name="Strauss J."/>
            <person name="Allen-Vercoe E."/>
            <person name="Young S.K."/>
            <person name="Zeng Q."/>
            <person name="Gargeya S."/>
            <person name="Fitzgerald M."/>
            <person name="Haas B."/>
            <person name="Abouelleil A."/>
            <person name="Alvarado L."/>
            <person name="Arachchi H.M."/>
            <person name="Berlin A."/>
            <person name="Brown A."/>
            <person name="Chapman S.B."/>
            <person name="Chen Z."/>
            <person name="Dunbar C."/>
            <person name="Freedman E."/>
            <person name="Gearin G."/>
            <person name="Goldberg J."/>
            <person name="Griggs A."/>
            <person name="Gujja S."/>
            <person name="Heiman D."/>
            <person name="Howarth C."/>
            <person name="Larson L."/>
            <person name="Lui A."/>
            <person name="MacDonald P.J.P."/>
            <person name="Montmayeur A."/>
            <person name="Murphy C."/>
            <person name="Neiman D."/>
            <person name="Pearson M."/>
            <person name="Priest M."/>
            <person name="Roberts A."/>
            <person name="Saif S."/>
            <person name="Shea T."/>
            <person name="Shenoy N."/>
            <person name="Sisk P."/>
            <person name="Stolte C."/>
            <person name="Sykes S."/>
            <person name="Wortman J."/>
            <person name="Nusbaum C."/>
            <person name="Birren B."/>
        </authorList>
    </citation>
    <scope>NUCLEOTIDE SEQUENCE [LARGE SCALE GENOMIC DNA]</scope>
    <source>
        <strain evidence="5 6">7_3_47FAA</strain>
    </source>
</reference>
<dbReference type="GO" id="GO:0030435">
    <property type="term" value="P:sporulation resulting in formation of a cellular spore"/>
    <property type="evidence" value="ECO:0007669"/>
    <property type="project" value="UniProtKB-KW"/>
</dbReference>
<dbReference type="PATRIC" id="fig|665952.3.peg.1607"/>
<comment type="induction">
    <text evidence="4">Expressed only in the forespore compartment of sporulating cells.</text>
</comment>
<name>G9QKQ7_9BACI</name>
<dbReference type="NCBIfam" id="TIGR02861">
    <property type="entry name" value="SASP_H"/>
    <property type="match status" value="1"/>
</dbReference>
<dbReference type="Pfam" id="PF08141">
    <property type="entry name" value="SspH"/>
    <property type="match status" value="1"/>
</dbReference>
<dbReference type="HOGENOM" id="CLU_191960_0_0_9"/>
<dbReference type="GO" id="GO:0030436">
    <property type="term" value="P:asexual sporulation"/>
    <property type="evidence" value="ECO:0007669"/>
    <property type="project" value="UniProtKB-UniRule"/>
</dbReference>
<dbReference type="AlphaFoldDB" id="G9QKQ7"/>
<dbReference type="InterPro" id="IPR012610">
    <property type="entry name" value="SASP_SspH"/>
</dbReference>
<dbReference type="GO" id="GO:0042601">
    <property type="term" value="C:endospore-forming forespore"/>
    <property type="evidence" value="ECO:0007669"/>
    <property type="project" value="InterPro"/>
</dbReference>
<keyword evidence="6" id="KW-1185">Reference proteome</keyword>
<evidence type="ECO:0000256" key="1">
    <source>
        <dbReference type="ARBA" id="ARBA00004288"/>
    </source>
</evidence>
<gene>
    <name evidence="4" type="primary">sspH</name>
    <name evidence="5" type="ORF">HMPREF1015_01746</name>
</gene>
<dbReference type="EMBL" id="ACWF01000085">
    <property type="protein sequence ID" value="EHL78253.1"/>
    <property type="molecule type" value="Genomic_DNA"/>
</dbReference>
<evidence type="ECO:0000313" key="6">
    <source>
        <dbReference type="Proteomes" id="UP000011747"/>
    </source>
</evidence>
<keyword evidence="3 4" id="KW-0749">Sporulation</keyword>
<comment type="subcellular location">
    <subcellularLocation>
        <location evidence="1 4">Spore core</location>
    </subcellularLocation>
</comment>
<accession>G9QKQ7</accession>
<sequence>MELKRVKQILSSPADIKVLYEGTSVWIDGVDENTKLATVHARNPLLEERTQVPIKDLIEDDGA</sequence>
<organism evidence="5 6">
    <name type="scientific">Bacillus smithii 7_3_47FAA</name>
    <dbReference type="NCBI Taxonomy" id="665952"/>
    <lineage>
        <taxon>Bacteria</taxon>
        <taxon>Bacillati</taxon>
        <taxon>Bacillota</taxon>
        <taxon>Bacilli</taxon>
        <taxon>Bacillales</taxon>
        <taxon>Bacillaceae</taxon>
        <taxon>Bacillus</taxon>
    </lineage>
</organism>
<dbReference type="Proteomes" id="UP000011747">
    <property type="component" value="Unassembled WGS sequence"/>
</dbReference>